<organism evidence="1 2">
    <name type="scientific">Microbacterium marinilacus</name>
    <dbReference type="NCBI Taxonomy" id="415209"/>
    <lineage>
        <taxon>Bacteria</taxon>
        <taxon>Bacillati</taxon>
        <taxon>Actinomycetota</taxon>
        <taxon>Actinomycetes</taxon>
        <taxon>Micrococcales</taxon>
        <taxon>Microbacteriaceae</taxon>
        <taxon>Microbacterium</taxon>
    </lineage>
</organism>
<comment type="caution">
    <text evidence="1">The sequence shown here is derived from an EMBL/GenBank/DDBJ whole genome shotgun (WGS) entry which is preliminary data.</text>
</comment>
<protein>
    <submittedName>
        <fullName evidence="1">GDP-mannose--glycolipid 4-beta-D-mannosyltransferase</fullName>
    </submittedName>
</protein>
<accession>A0ABP7BBV4</accession>
<evidence type="ECO:0000313" key="1">
    <source>
        <dbReference type="EMBL" id="GAA3655921.1"/>
    </source>
</evidence>
<dbReference type="SUPFAM" id="SSF53756">
    <property type="entry name" value="UDP-Glycosyltransferase/glycogen phosphorylase"/>
    <property type="match status" value="1"/>
</dbReference>
<name>A0ABP7BBV4_9MICO</name>
<sequence length="341" mass="38715">MSRAGAPITVMQLLVDPAVGPKSFNPYTTLLVGALDPSLVRTRYFRWKGLLTDDFDVLHVHWPEHFTRHRYGVVRVMKAVLLLVFLVRIRLQRKAIVRTAHNLRPHEKGTWIERRVLDCLDRCTTLWFVLNDATPVPAARKLLIQHGHYRDWYRMPRPGEQVPGRLLAFGLIRAYKGMDDLVSAFRDVPGDQWTLHLCGRAESSETVARLEQARAGDQRVRLDLRFVPDEELAQEIAQSEAVVLPYRDIHNSGVALLALSLNRPVIVRDAPATRLLEQEFGSEWVHRFTGDLDAQTLTASVFALRGSVRADEADMSGREWSVLAAEMTAGYRRALTLAGQR</sequence>
<dbReference type="Proteomes" id="UP001410795">
    <property type="component" value="Unassembled WGS sequence"/>
</dbReference>
<dbReference type="EMBL" id="BAAAYV010000006">
    <property type="protein sequence ID" value="GAA3655921.1"/>
    <property type="molecule type" value="Genomic_DNA"/>
</dbReference>
<reference evidence="2" key="1">
    <citation type="journal article" date="2019" name="Int. J. Syst. Evol. Microbiol.">
        <title>The Global Catalogue of Microorganisms (GCM) 10K type strain sequencing project: providing services to taxonomists for standard genome sequencing and annotation.</title>
        <authorList>
            <consortium name="The Broad Institute Genomics Platform"/>
            <consortium name="The Broad Institute Genome Sequencing Center for Infectious Disease"/>
            <person name="Wu L."/>
            <person name="Ma J."/>
        </authorList>
    </citation>
    <scope>NUCLEOTIDE SEQUENCE [LARGE SCALE GENOMIC DNA]</scope>
    <source>
        <strain evidence="2">JCM 16546</strain>
    </source>
</reference>
<gene>
    <name evidence="1" type="ORF">GCM10022202_15190</name>
</gene>
<dbReference type="Gene3D" id="3.40.50.2000">
    <property type="entry name" value="Glycogen Phosphorylase B"/>
    <property type="match status" value="2"/>
</dbReference>
<keyword evidence="2" id="KW-1185">Reference proteome</keyword>
<evidence type="ECO:0000313" key="2">
    <source>
        <dbReference type="Proteomes" id="UP001410795"/>
    </source>
</evidence>
<proteinExistence type="predicted"/>
<dbReference type="Pfam" id="PF13692">
    <property type="entry name" value="Glyco_trans_1_4"/>
    <property type="match status" value="1"/>
</dbReference>